<dbReference type="GO" id="GO:0003735">
    <property type="term" value="F:structural constituent of ribosome"/>
    <property type="evidence" value="ECO:0007669"/>
    <property type="project" value="InterPro"/>
</dbReference>
<evidence type="ECO:0000259" key="10">
    <source>
        <dbReference type="Pfam" id="PF20882"/>
    </source>
</evidence>
<feature type="region of interest" description="Disordered" evidence="9">
    <location>
        <begin position="35"/>
        <end position="57"/>
    </location>
</feature>
<dbReference type="GO" id="GO:0006412">
    <property type="term" value="P:translation"/>
    <property type="evidence" value="ECO:0007669"/>
    <property type="project" value="InterPro"/>
</dbReference>
<dbReference type="InterPro" id="IPR011331">
    <property type="entry name" value="Ribosomal_eL37/eL43"/>
</dbReference>
<dbReference type="PROSITE" id="PS01077">
    <property type="entry name" value="RIBOSOMAL_L37E"/>
    <property type="match status" value="1"/>
</dbReference>
<dbReference type="GeneID" id="62166336"/>
<dbReference type="Pfam" id="PF20882">
    <property type="entry name" value="Sos7"/>
    <property type="match status" value="1"/>
</dbReference>
<evidence type="ECO:0000256" key="4">
    <source>
        <dbReference type="ARBA" id="ARBA00022771"/>
    </source>
</evidence>
<organism evidence="11 12">
    <name type="scientific">Colletotrichum karsti</name>
    <dbReference type="NCBI Taxonomy" id="1095194"/>
    <lineage>
        <taxon>Eukaryota</taxon>
        <taxon>Fungi</taxon>
        <taxon>Dikarya</taxon>
        <taxon>Ascomycota</taxon>
        <taxon>Pezizomycotina</taxon>
        <taxon>Sordariomycetes</taxon>
        <taxon>Hypocreomycetidae</taxon>
        <taxon>Glomerellales</taxon>
        <taxon>Glomerellaceae</taxon>
        <taxon>Colletotrichum</taxon>
        <taxon>Colletotrichum boninense species complex</taxon>
    </lineage>
</organism>
<reference evidence="11" key="1">
    <citation type="submission" date="2020-03" db="EMBL/GenBank/DDBJ databases">
        <authorList>
            <person name="He L."/>
        </authorList>
    </citation>
    <scope>NUCLEOTIDE SEQUENCE</scope>
    <source>
        <strain evidence="11">CkLH20</strain>
    </source>
</reference>
<feature type="domain" description="Kinetochore protein Sos7 coiled-coil" evidence="10">
    <location>
        <begin position="68"/>
        <end position="142"/>
    </location>
</feature>
<evidence type="ECO:0000256" key="5">
    <source>
        <dbReference type="ARBA" id="ARBA00022833"/>
    </source>
</evidence>
<dbReference type="GO" id="GO:0019843">
    <property type="term" value="F:rRNA binding"/>
    <property type="evidence" value="ECO:0007669"/>
    <property type="project" value="UniProtKB-KW"/>
</dbReference>
<comment type="similarity">
    <text evidence="1">Belongs to the eukaryotic ribosomal protein eL37 family.</text>
</comment>
<dbReference type="AlphaFoldDB" id="A0A9P6HZB0"/>
<dbReference type="HAMAP" id="MF_00547">
    <property type="entry name" value="Ribosomal_eL37"/>
    <property type="match status" value="1"/>
</dbReference>
<keyword evidence="6" id="KW-0694">RNA-binding</keyword>
<dbReference type="OrthoDB" id="18959at2759"/>
<evidence type="ECO:0000256" key="3">
    <source>
        <dbReference type="ARBA" id="ARBA00022730"/>
    </source>
</evidence>
<evidence type="ECO:0000256" key="6">
    <source>
        <dbReference type="ARBA" id="ARBA00022884"/>
    </source>
</evidence>
<keyword evidence="5" id="KW-0862">Zinc</keyword>
<sequence>MNTEKAAQVLRKIEDLNANHEISIIKLSEPILSAANQESRQRTSDASNASQDATTPDSLDADLAHYKELFAKLRFSYVEQVTKEKFIRAIVGDPPLIVTPQENLELEKANLEAKAELKALKVEVADMVAELERRGKELAKRYESVQLDTAKLRELPDKIIELEERIAGLKEAQAPGQSPLMNLPLAKTLELVDEKKRQQQQLDRELEQLQARVPRKRKELERLQAELQPLEVKRQNSKTAAKEARRRKDGAGGDEDDLEERGRWLRASEAALKQMLDIQAKGTSSFGKRHNKTHVLCRRCGRRSLHVQKHTCSSCGYPSAKTRKYNWSEKAKRRKTVGTGRMRYLKDVSRRFKNGFQTGVPKGSAGPAVQA</sequence>
<dbReference type="EMBL" id="JAATWM020000041">
    <property type="protein sequence ID" value="KAF9871916.1"/>
    <property type="molecule type" value="Genomic_DNA"/>
</dbReference>
<keyword evidence="12" id="KW-1185">Reference proteome</keyword>
<dbReference type="PANTHER" id="PTHR37329:SF1">
    <property type="entry name" value="KINETOCHORE PROTEIN SOS7"/>
    <property type="match status" value="1"/>
</dbReference>
<dbReference type="GO" id="GO:0051315">
    <property type="term" value="P:attachment of mitotic spindle microtubules to kinetochore"/>
    <property type="evidence" value="ECO:0007669"/>
    <property type="project" value="TreeGrafter"/>
</dbReference>
<gene>
    <name evidence="11" type="ORF">CkaCkLH20_10548</name>
</gene>
<evidence type="ECO:0000313" key="12">
    <source>
        <dbReference type="Proteomes" id="UP000781932"/>
    </source>
</evidence>
<keyword evidence="3" id="KW-0699">rRNA-binding</keyword>
<feature type="region of interest" description="Disordered" evidence="9">
    <location>
        <begin position="230"/>
        <end position="260"/>
    </location>
</feature>
<dbReference type="GO" id="GO:0034501">
    <property type="term" value="P:protein localization to kinetochore"/>
    <property type="evidence" value="ECO:0007669"/>
    <property type="project" value="InterPro"/>
</dbReference>
<dbReference type="InterPro" id="IPR011332">
    <property type="entry name" value="Ribosomal_zn-bd"/>
</dbReference>
<dbReference type="GO" id="GO:0000776">
    <property type="term" value="C:kinetochore"/>
    <property type="evidence" value="ECO:0007669"/>
    <property type="project" value="InterPro"/>
</dbReference>
<dbReference type="FunFam" id="2.20.25.30:FF:000001">
    <property type="entry name" value="Ribosomal protein L37"/>
    <property type="match status" value="1"/>
</dbReference>
<dbReference type="GO" id="GO:0022625">
    <property type="term" value="C:cytosolic large ribosomal subunit"/>
    <property type="evidence" value="ECO:0007669"/>
    <property type="project" value="UniProtKB-ARBA"/>
</dbReference>
<dbReference type="RefSeq" id="XP_038741377.1">
    <property type="nucleotide sequence ID" value="XM_038893262.1"/>
</dbReference>
<reference evidence="11" key="2">
    <citation type="submission" date="2020-11" db="EMBL/GenBank/DDBJ databases">
        <title>Whole genome sequencing of Colletotrichum sp.</title>
        <authorList>
            <person name="Li H."/>
        </authorList>
    </citation>
    <scope>NUCLEOTIDE SEQUENCE</scope>
    <source>
        <strain evidence="11">CkLH20</strain>
    </source>
</reference>
<dbReference type="GO" id="GO:0008270">
    <property type="term" value="F:zinc ion binding"/>
    <property type="evidence" value="ECO:0007669"/>
    <property type="project" value="UniProtKB-KW"/>
</dbReference>
<evidence type="ECO:0000256" key="9">
    <source>
        <dbReference type="SAM" id="MobiDB-lite"/>
    </source>
</evidence>
<dbReference type="InterPro" id="IPR001569">
    <property type="entry name" value="Ribosomal_eL37"/>
</dbReference>
<comment type="caution">
    <text evidence="11">The sequence shown here is derived from an EMBL/GenBank/DDBJ whole genome shotgun (WGS) entry which is preliminary data.</text>
</comment>
<dbReference type="Pfam" id="PF01907">
    <property type="entry name" value="Ribosomal_L37e"/>
    <property type="match status" value="1"/>
</dbReference>
<evidence type="ECO:0000256" key="8">
    <source>
        <dbReference type="ARBA" id="ARBA00023274"/>
    </source>
</evidence>
<dbReference type="GO" id="GO:0030684">
    <property type="term" value="C:preribosome"/>
    <property type="evidence" value="ECO:0007669"/>
    <property type="project" value="UniProtKB-ARBA"/>
</dbReference>
<evidence type="ECO:0000256" key="7">
    <source>
        <dbReference type="ARBA" id="ARBA00022980"/>
    </source>
</evidence>
<proteinExistence type="inferred from homology"/>
<dbReference type="InterPro" id="IPR037475">
    <property type="entry name" value="Sos7"/>
</dbReference>
<dbReference type="InterPro" id="IPR048781">
    <property type="entry name" value="Sos7_CC"/>
</dbReference>
<accession>A0A9P6HZB0</accession>
<keyword evidence="8" id="KW-0687">Ribonucleoprotein</keyword>
<keyword evidence="2" id="KW-0479">Metal-binding</keyword>
<dbReference type="Gene3D" id="2.20.25.30">
    <property type="match status" value="1"/>
</dbReference>
<dbReference type="Proteomes" id="UP000781932">
    <property type="component" value="Unassembled WGS sequence"/>
</dbReference>
<dbReference type="InterPro" id="IPR018267">
    <property type="entry name" value="Ribosomal_eL37_CS"/>
</dbReference>
<name>A0A9P6HZB0_9PEZI</name>
<evidence type="ECO:0000313" key="11">
    <source>
        <dbReference type="EMBL" id="KAF9871916.1"/>
    </source>
</evidence>
<protein>
    <submittedName>
        <fullName evidence="11">60s ribosomal protein l37</fullName>
    </submittedName>
</protein>
<dbReference type="NCBIfam" id="NF003214">
    <property type="entry name" value="PRK04179.1"/>
    <property type="match status" value="1"/>
</dbReference>
<dbReference type="PANTHER" id="PTHR37329">
    <property type="entry name" value="KINETOCHORE PROTEIN SOS7"/>
    <property type="match status" value="1"/>
</dbReference>
<evidence type="ECO:0000256" key="2">
    <source>
        <dbReference type="ARBA" id="ARBA00022723"/>
    </source>
</evidence>
<evidence type="ECO:0000256" key="1">
    <source>
        <dbReference type="ARBA" id="ARBA00009805"/>
    </source>
</evidence>
<keyword evidence="7 11" id="KW-0689">Ribosomal protein</keyword>
<keyword evidence="4" id="KW-0863">Zinc-finger</keyword>
<dbReference type="SUPFAM" id="SSF57829">
    <property type="entry name" value="Zn-binding ribosomal proteins"/>
    <property type="match status" value="1"/>
</dbReference>